<protein>
    <submittedName>
        <fullName evidence="1">Uncharacterized protein</fullName>
    </submittedName>
</protein>
<dbReference type="Proteomes" id="UP000297567">
    <property type="component" value="Unassembled WGS sequence"/>
</dbReference>
<keyword evidence="2" id="KW-1185">Reference proteome</keyword>
<dbReference type="AlphaFoldDB" id="A0A4Z1A4E5"/>
<name>A0A4Z1A4E5_9LEPT</name>
<reference evidence="1" key="1">
    <citation type="journal article" date="2019" name="PLoS Negl. Trop. Dis.">
        <title>Revisiting the worldwide diversity of Leptospira species in the environment.</title>
        <authorList>
            <person name="Vincent A.T."/>
            <person name="Schiettekatte O."/>
            <person name="Bourhy P."/>
            <person name="Veyrier F.J."/>
            <person name="Picardeau M."/>
        </authorList>
    </citation>
    <scope>NUCLEOTIDE SEQUENCE [LARGE SCALE GENOMIC DNA]</scope>
    <source>
        <strain evidence="1">201702451</strain>
    </source>
</reference>
<accession>A0A4Z1A4E5</accession>
<evidence type="ECO:0000313" key="1">
    <source>
        <dbReference type="EMBL" id="TGL67805.1"/>
    </source>
</evidence>
<sequence>MHHWFPFLQRIQWQTIFTIWNSLHRREVLPFLFRFLWERVRQSRSPFWKEWKRSHFVRNDFISPMTLIAFYIAYKESTSSERALFLLLKILKQQSSEVFFEVMGLFRQFGIEIR</sequence>
<comment type="caution">
    <text evidence="1">The sequence shown here is derived from an EMBL/GenBank/DDBJ whole genome shotgun (WGS) entry which is preliminary data.</text>
</comment>
<dbReference type="EMBL" id="RQGH01000018">
    <property type="protein sequence ID" value="TGL67805.1"/>
    <property type="molecule type" value="Genomic_DNA"/>
</dbReference>
<organism evidence="1 2">
    <name type="scientific">Leptospira jelokensis</name>
    <dbReference type="NCBI Taxonomy" id="2484931"/>
    <lineage>
        <taxon>Bacteria</taxon>
        <taxon>Pseudomonadati</taxon>
        <taxon>Spirochaetota</taxon>
        <taxon>Spirochaetia</taxon>
        <taxon>Leptospirales</taxon>
        <taxon>Leptospiraceae</taxon>
        <taxon>Leptospira</taxon>
    </lineage>
</organism>
<evidence type="ECO:0000313" key="2">
    <source>
        <dbReference type="Proteomes" id="UP000297567"/>
    </source>
</evidence>
<gene>
    <name evidence="1" type="ORF">EHQ62_08370</name>
</gene>
<proteinExistence type="predicted"/>